<protein>
    <submittedName>
        <fullName evidence="1">Uncharacterized protein</fullName>
    </submittedName>
</protein>
<organism evidence="1">
    <name type="scientific">Siphoviridae sp. ctYM922</name>
    <dbReference type="NCBI Taxonomy" id="2825547"/>
    <lineage>
        <taxon>Viruses</taxon>
        <taxon>Duplodnaviria</taxon>
        <taxon>Heunggongvirae</taxon>
        <taxon>Uroviricota</taxon>
        <taxon>Caudoviricetes</taxon>
    </lineage>
</organism>
<proteinExistence type="predicted"/>
<sequence length="50" mass="5940">MSQNVSKCRKMSLEFVYYNIIIVSYNKFSNSNKSSSGMSCFLLWRFLCKR</sequence>
<accession>A0A8S5U946</accession>
<reference evidence="1" key="1">
    <citation type="journal article" date="2021" name="Proc. Natl. Acad. Sci. U.S.A.">
        <title>A Catalog of Tens of Thousands of Viruses from Human Metagenomes Reveals Hidden Associations with Chronic Diseases.</title>
        <authorList>
            <person name="Tisza M.J."/>
            <person name="Buck C.B."/>
        </authorList>
    </citation>
    <scope>NUCLEOTIDE SEQUENCE</scope>
    <source>
        <strain evidence="1">CtYM922</strain>
    </source>
</reference>
<dbReference type="EMBL" id="BK016042">
    <property type="protein sequence ID" value="DAF91009.1"/>
    <property type="molecule type" value="Genomic_DNA"/>
</dbReference>
<evidence type="ECO:0000313" key="1">
    <source>
        <dbReference type="EMBL" id="DAF91009.1"/>
    </source>
</evidence>
<name>A0A8S5U946_9CAUD</name>